<sequence>MPWGCQGSLRHLPSKERHTMGPKAKKIILIIILAFFVYAVFTSPDKAADIVSNIWGVLVDGFNAILRFFNSLLNR</sequence>
<feature type="transmembrane region" description="Helical" evidence="1">
    <location>
        <begin position="50"/>
        <end position="69"/>
    </location>
</feature>
<reference evidence="3" key="1">
    <citation type="journal article" date="2019" name="Int. J. Syst. Evol. Microbiol.">
        <title>The Global Catalogue of Microorganisms (GCM) 10K type strain sequencing project: providing services to taxonomists for standard genome sequencing and annotation.</title>
        <authorList>
            <consortium name="The Broad Institute Genomics Platform"/>
            <consortium name="The Broad Institute Genome Sequencing Center for Infectious Disease"/>
            <person name="Wu L."/>
            <person name="Ma J."/>
        </authorList>
    </citation>
    <scope>NUCLEOTIDE SEQUENCE [LARGE SCALE GENOMIC DNA]</scope>
    <source>
        <strain evidence="3">CCUG 57508</strain>
    </source>
</reference>
<comment type="caution">
    <text evidence="2">The sequence shown here is derived from an EMBL/GenBank/DDBJ whole genome shotgun (WGS) entry which is preliminary data.</text>
</comment>
<keyword evidence="1" id="KW-0472">Membrane</keyword>
<accession>A0ABW3N0Y8</accession>
<name>A0ABW3N0Y8_9MICO</name>
<keyword evidence="3" id="KW-1185">Reference proteome</keyword>
<dbReference type="RefSeq" id="WP_386054622.1">
    <property type="nucleotide sequence ID" value="NZ_JBHTKH010000020.1"/>
</dbReference>
<organism evidence="2 3">
    <name type="scientific">Terrabacter terrigena</name>
    <dbReference type="NCBI Taxonomy" id="574718"/>
    <lineage>
        <taxon>Bacteria</taxon>
        <taxon>Bacillati</taxon>
        <taxon>Actinomycetota</taxon>
        <taxon>Actinomycetes</taxon>
        <taxon>Micrococcales</taxon>
        <taxon>Intrasporangiaceae</taxon>
        <taxon>Terrabacter</taxon>
    </lineage>
</organism>
<evidence type="ECO:0000313" key="2">
    <source>
        <dbReference type="EMBL" id="MFD1056516.1"/>
    </source>
</evidence>
<keyword evidence="1" id="KW-1133">Transmembrane helix</keyword>
<protein>
    <submittedName>
        <fullName evidence="2">Uncharacterized protein</fullName>
    </submittedName>
</protein>
<proteinExistence type="predicted"/>
<dbReference type="EMBL" id="JBHTKH010000020">
    <property type="protein sequence ID" value="MFD1056516.1"/>
    <property type="molecule type" value="Genomic_DNA"/>
</dbReference>
<evidence type="ECO:0000256" key="1">
    <source>
        <dbReference type="SAM" id="Phobius"/>
    </source>
</evidence>
<gene>
    <name evidence="2" type="ORF">ACFQ2V_19570</name>
</gene>
<dbReference type="Proteomes" id="UP001597046">
    <property type="component" value="Unassembled WGS sequence"/>
</dbReference>
<evidence type="ECO:0000313" key="3">
    <source>
        <dbReference type="Proteomes" id="UP001597046"/>
    </source>
</evidence>
<keyword evidence="1" id="KW-0812">Transmembrane</keyword>
<feature type="transmembrane region" description="Helical" evidence="1">
    <location>
        <begin position="27"/>
        <end position="44"/>
    </location>
</feature>